<sequence>MLPTTFPTKTTLQSVLSSPRFDTYLLACDNDSYKASQLYAWNAAVSAASMLPAHFAEISIRNAASYVLERVYGSRWPWEETFLRSLPAPRGRKYNPRSDLEMVSRRYTTTGKVIAELKLAFWAKLFTARNDTRLWEPNILNALPGSQHTDTRILRAHVYTRLNALRRLRNRIAHHEPIFTRELNQDLIGMKELIRLRSTSVSEWVSQLETVSPLLPLKSQYLHRTCGY</sequence>
<organism evidence="1 2">
    <name type="scientific">Corynebacterium lowii</name>
    <dbReference type="NCBI Taxonomy" id="1544413"/>
    <lineage>
        <taxon>Bacteria</taxon>
        <taxon>Bacillati</taxon>
        <taxon>Actinomycetota</taxon>
        <taxon>Actinomycetes</taxon>
        <taxon>Mycobacteriales</taxon>
        <taxon>Corynebacteriaceae</taxon>
        <taxon>Corynebacterium</taxon>
    </lineage>
</organism>
<name>A0A0Q0YXH1_9CORY</name>
<accession>A0A0Q0YXH1</accession>
<comment type="caution">
    <text evidence="1">The sequence shown here is derived from an EMBL/GenBank/DDBJ whole genome shotgun (WGS) entry which is preliminary data.</text>
</comment>
<reference evidence="1 2" key="1">
    <citation type="submission" date="2015-10" db="EMBL/GenBank/DDBJ databases">
        <title>Corynebacteirum lowii and Corynebacterium oculi species nova, derived from human clinical disease and and emended description of Corynebacterium mastiditis.</title>
        <authorList>
            <person name="Bernard K."/>
            <person name="Pacheco A.L."/>
            <person name="Mcdougall C."/>
            <person name="Burtx T."/>
            <person name="Weibe D."/>
            <person name="Tyler S."/>
            <person name="Olson A.B."/>
            <person name="Cnockaert M."/>
            <person name="Eguchi H."/>
            <person name="Kuwahara T."/>
            <person name="Nakayama-Imaohji H."/>
            <person name="Boudewijins M."/>
            <person name="Van Hoecke F."/>
            <person name="Bernier A.-M."/>
            <person name="Vandamme P."/>
        </authorList>
    </citation>
    <scope>NUCLEOTIDE SEQUENCE [LARGE SCALE GENOMIC DNA]</scope>
    <source>
        <strain evidence="1 2">NML 130206</strain>
    </source>
</reference>
<protein>
    <submittedName>
        <fullName evidence="1">Abi-like protein</fullName>
    </submittedName>
</protein>
<gene>
    <name evidence="1" type="ORF">Clow_00114</name>
</gene>
<keyword evidence="2" id="KW-1185">Reference proteome</keyword>
<dbReference type="Proteomes" id="UP000050488">
    <property type="component" value="Unassembled WGS sequence"/>
</dbReference>
<evidence type="ECO:0000313" key="2">
    <source>
        <dbReference type="Proteomes" id="UP000050488"/>
    </source>
</evidence>
<dbReference type="AlphaFoldDB" id="A0A0Q0YXH1"/>
<dbReference type="EMBL" id="LKEV01000001">
    <property type="protein sequence ID" value="KQB87067.1"/>
    <property type="molecule type" value="Genomic_DNA"/>
</dbReference>
<proteinExistence type="predicted"/>
<dbReference type="PATRIC" id="fig|1544413.3.peg.117"/>
<dbReference type="STRING" id="1544413.Clow_00114"/>
<evidence type="ECO:0000313" key="1">
    <source>
        <dbReference type="EMBL" id="KQB87067.1"/>
    </source>
</evidence>